<comment type="similarity">
    <text evidence="2 10">Belongs to the YME2 family.</text>
</comment>
<evidence type="ECO:0000256" key="6">
    <source>
        <dbReference type="ARBA" id="ARBA00022989"/>
    </source>
</evidence>
<keyword evidence="11" id="KW-0175">Coiled coil</keyword>
<keyword evidence="14" id="KW-1185">Reference proteome</keyword>
<sequence>MLRRRLYSTQAAKEAWLYIDAVFPIQIARWDFRHSIGLIREENLLEDLHSKLDKLSNVQGFKALELKPHMKDGGVFVKFTYTPPEETTEDLDVLQLKLQKELKNKDPLPSWTGLDNSSLWLVKGSPWLEDLNRYASKILKITFDGPDLGEQQLYELCRPYGKIKDITPPSPVPAGTLRSTTLTYHRLHSATIARNVLHGLNVPTAGASTKLRAQYIVPIQAHAVRDWLSSHPKIVLPVIFFLLGTLTYTVRKTRSSLFIILTILQIFDPIRSLMVEAKMLDWFDYRKFRLYQWLRSHALDRLSTTFGVLESLPTQRPAYEDVWKERKDAEASIKAYLADMPATIAFVHGPQGSGKTSMLNTVLEESGRNTLIIDVRQLNNAGSDIGIVGSLAGQTGYWPVFTFLNSMNNLIDLASVGVIGQKTGMSTSVPDQIKQVLEVVTHALQAVSSTHRSTIQQSIAQQEKDRLRRASDARKHQSIIEGTYHDGRIDAISGNGIMSELGMGIERFGDDVRIRVPEEQLNGMDLPTQEEEMSLRLKKTQEETDAVKSLPIVVLRNYASAGGSPVKDEMLTVLASWAASLAENQIAHVIVLSDNRENAKRLAKALPSKPLNTIALSDADSTASLSFVKQKLHDVGNDVAISGQEAKSMERLGGRASDLESLIHKVRSGMSVDEAVEDIISRGVAELRKNAFGDDADDAKSLPWSREQAWRVLKVLSKAEEVGYHEILLEFPFKGDETALRSMEHAELIAIGTKDGRPTTIRPGKPVFRSVFERVVGDKVFEATQEIAYNEKQVVEAESKIKAYEAELATLTDTMEKERKMSWVWSFGSSACHARAKYIGKKLVVAERKVETLERKNDQLKKALHH</sequence>
<keyword evidence="8" id="KW-0472">Membrane</keyword>
<dbReference type="SUPFAM" id="SSF52540">
    <property type="entry name" value="P-loop containing nucleoside triphosphate hydrolases"/>
    <property type="match status" value="1"/>
</dbReference>
<evidence type="ECO:0000256" key="9">
    <source>
        <dbReference type="ARBA" id="ARBA00025276"/>
    </source>
</evidence>
<protein>
    <recommendedName>
        <fullName evidence="3 10">Mitochondrial escape protein 2</fullName>
    </recommendedName>
</protein>
<keyword evidence="5 10" id="KW-0999">Mitochondrion inner membrane</keyword>
<name>A0A9P6JSW1_9AGAR</name>
<evidence type="ECO:0000256" key="3">
    <source>
        <dbReference type="ARBA" id="ARBA00020222"/>
    </source>
</evidence>
<dbReference type="Proteomes" id="UP000807306">
    <property type="component" value="Unassembled WGS sequence"/>
</dbReference>
<evidence type="ECO:0000256" key="11">
    <source>
        <dbReference type="SAM" id="Coils"/>
    </source>
</evidence>
<organism evidence="13 14">
    <name type="scientific">Crepidotus variabilis</name>
    <dbReference type="NCBI Taxonomy" id="179855"/>
    <lineage>
        <taxon>Eukaryota</taxon>
        <taxon>Fungi</taxon>
        <taxon>Dikarya</taxon>
        <taxon>Basidiomycota</taxon>
        <taxon>Agaricomycotina</taxon>
        <taxon>Agaricomycetes</taxon>
        <taxon>Agaricomycetidae</taxon>
        <taxon>Agaricales</taxon>
        <taxon>Agaricineae</taxon>
        <taxon>Crepidotaceae</taxon>
        <taxon>Crepidotus</taxon>
    </lineage>
</organism>
<evidence type="ECO:0000256" key="1">
    <source>
        <dbReference type="ARBA" id="ARBA00004434"/>
    </source>
</evidence>
<keyword evidence="10" id="KW-0507">mRNA processing</keyword>
<reference evidence="13" key="1">
    <citation type="submission" date="2020-11" db="EMBL/GenBank/DDBJ databases">
        <authorList>
            <consortium name="DOE Joint Genome Institute"/>
            <person name="Ahrendt S."/>
            <person name="Riley R."/>
            <person name="Andreopoulos W."/>
            <person name="Labutti K."/>
            <person name="Pangilinan J."/>
            <person name="Ruiz-Duenas F.J."/>
            <person name="Barrasa J.M."/>
            <person name="Sanchez-Garcia M."/>
            <person name="Camarero S."/>
            <person name="Miyauchi S."/>
            <person name="Serrano A."/>
            <person name="Linde D."/>
            <person name="Babiker R."/>
            <person name="Drula E."/>
            <person name="Ayuso-Fernandez I."/>
            <person name="Pacheco R."/>
            <person name="Padilla G."/>
            <person name="Ferreira P."/>
            <person name="Barriuso J."/>
            <person name="Kellner H."/>
            <person name="Castanera R."/>
            <person name="Alfaro M."/>
            <person name="Ramirez L."/>
            <person name="Pisabarro A.G."/>
            <person name="Kuo A."/>
            <person name="Tritt A."/>
            <person name="Lipzen A."/>
            <person name="He G."/>
            <person name="Yan M."/>
            <person name="Ng V."/>
            <person name="Cullen D."/>
            <person name="Martin F."/>
            <person name="Rosso M.-N."/>
            <person name="Henrissat B."/>
            <person name="Hibbett D."/>
            <person name="Martinez A.T."/>
            <person name="Grigoriev I.V."/>
        </authorList>
    </citation>
    <scope>NUCLEOTIDE SEQUENCE</scope>
    <source>
        <strain evidence="13">CBS 506.95</strain>
    </source>
</reference>
<keyword evidence="6" id="KW-1133">Transmembrane helix</keyword>
<evidence type="ECO:0000256" key="2">
    <source>
        <dbReference type="ARBA" id="ARBA00010320"/>
    </source>
</evidence>
<dbReference type="OrthoDB" id="10267654at2759"/>
<dbReference type="Pfam" id="PF10443">
    <property type="entry name" value="RNA12"/>
    <property type="match status" value="1"/>
</dbReference>
<dbReference type="AlphaFoldDB" id="A0A9P6JSW1"/>
<dbReference type="PANTHER" id="PTHR32198">
    <property type="entry name" value="MITOCHONDRIAL ESCAPE PROTEIN 2"/>
    <property type="match status" value="1"/>
</dbReference>
<keyword evidence="7 10" id="KW-0496">Mitochondrion</keyword>
<dbReference type="InterPro" id="IPR039627">
    <property type="entry name" value="Yme2_C"/>
</dbReference>
<dbReference type="GO" id="GO:0005743">
    <property type="term" value="C:mitochondrial inner membrane"/>
    <property type="evidence" value="ECO:0007669"/>
    <property type="project" value="UniProtKB-SubCell"/>
</dbReference>
<evidence type="ECO:0000256" key="10">
    <source>
        <dbReference type="RuleBase" id="RU367108"/>
    </source>
</evidence>
<evidence type="ECO:0000256" key="8">
    <source>
        <dbReference type="ARBA" id="ARBA00023136"/>
    </source>
</evidence>
<feature type="domain" description="Mitochondrial escape protein 2 C-terminal" evidence="12">
    <location>
        <begin position="326"/>
        <end position="812"/>
    </location>
</feature>
<dbReference type="InterPro" id="IPR027417">
    <property type="entry name" value="P-loop_NTPase"/>
</dbReference>
<dbReference type="InterPro" id="IPR018850">
    <property type="entry name" value="Mt_escape_2_C"/>
</dbReference>
<dbReference type="GO" id="GO:0006397">
    <property type="term" value="P:mRNA processing"/>
    <property type="evidence" value="ECO:0007669"/>
    <property type="project" value="UniProtKB-UniRule"/>
</dbReference>
<feature type="coiled-coil region" evidence="11">
    <location>
        <begin position="787"/>
        <end position="863"/>
    </location>
</feature>
<evidence type="ECO:0000313" key="13">
    <source>
        <dbReference type="EMBL" id="KAF9532412.1"/>
    </source>
</evidence>
<comment type="caution">
    <text evidence="13">The sequence shown here is derived from an EMBL/GenBank/DDBJ whole genome shotgun (WGS) entry which is preliminary data.</text>
</comment>
<evidence type="ECO:0000256" key="4">
    <source>
        <dbReference type="ARBA" id="ARBA00022692"/>
    </source>
</evidence>
<dbReference type="GO" id="GO:0003723">
    <property type="term" value="F:RNA binding"/>
    <property type="evidence" value="ECO:0007669"/>
    <property type="project" value="UniProtKB-UniRule"/>
</dbReference>
<dbReference type="EMBL" id="MU157832">
    <property type="protein sequence ID" value="KAF9532412.1"/>
    <property type="molecule type" value="Genomic_DNA"/>
</dbReference>
<dbReference type="PANTHER" id="PTHR32198:SF2">
    <property type="entry name" value="MITOCHONDRIAL ESCAPE PROTEIN 2"/>
    <property type="match status" value="1"/>
</dbReference>
<evidence type="ECO:0000256" key="7">
    <source>
        <dbReference type="ARBA" id="ARBA00023128"/>
    </source>
</evidence>
<gene>
    <name evidence="13" type="ORF">CPB83DRAFT_874258</name>
</gene>
<evidence type="ECO:0000256" key="5">
    <source>
        <dbReference type="ARBA" id="ARBA00022792"/>
    </source>
</evidence>
<keyword evidence="10" id="KW-0694">RNA-binding</keyword>
<evidence type="ECO:0000313" key="14">
    <source>
        <dbReference type="Proteomes" id="UP000807306"/>
    </source>
</evidence>
<evidence type="ECO:0000259" key="12">
    <source>
        <dbReference type="Pfam" id="PF10443"/>
    </source>
</evidence>
<accession>A0A9P6JSW1</accession>
<comment type="subcellular location">
    <subcellularLocation>
        <location evidence="1 10">Mitochondrion inner membrane</location>
        <topology evidence="1 10">Single-pass membrane protein</topology>
    </subcellularLocation>
</comment>
<proteinExistence type="inferred from homology"/>
<keyword evidence="4" id="KW-0812">Transmembrane</keyword>
<comment type="function">
    <text evidence="9 10">Plays a role in maintaining the mitochondrial genome and in controlling the mtDNA escape. Involved in the regulation of mtDNA nucleotide structure and number. May have a dispensable role in early maturation of pre-rRNA.</text>
</comment>